<reference evidence="1" key="1">
    <citation type="submission" date="2022-11" db="EMBL/GenBank/DDBJ databases">
        <authorList>
            <person name="Kikuchi T."/>
        </authorList>
    </citation>
    <scope>NUCLEOTIDE SEQUENCE</scope>
    <source>
        <strain evidence="1">PS1010</strain>
    </source>
</reference>
<dbReference type="PANTHER" id="PTHR38618:SF1">
    <property type="entry name" value="MEIOSIS-TO-MITOSIS TRANSITION ASSOCIATED"/>
    <property type="match status" value="1"/>
</dbReference>
<name>A0A9P1ICT7_9PELO</name>
<evidence type="ECO:0000313" key="2">
    <source>
        <dbReference type="Proteomes" id="UP001152747"/>
    </source>
</evidence>
<dbReference type="AlphaFoldDB" id="A0A9P1ICT7"/>
<comment type="caution">
    <text evidence="1">The sequence shown here is derived from an EMBL/GenBank/DDBJ whole genome shotgun (WGS) entry which is preliminary data.</text>
</comment>
<gene>
    <name evidence="1" type="ORF">CAMP_LOCUS5337</name>
</gene>
<dbReference type="PANTHER" id="PTHR38618">
    <property type="entry name" value="PROTEIN CBG21701-RELATED"/>
    <property type="match status" value="1"/>
</dbReference>
<keyword evidence="2" id="KW-1185">Reference proteome</keyword>
<evidence type="ECO:0000313" key="1">
    <source>
        <dbReference type="EMBL" id="CAI5442700.1"/>
    </source>
</evidence>
<proteinExistence type="predicted"/>
<dbReference type="Proteomes" id="UP001152747">
    <property type="component" value="Unassembled WGS sequence"/>
</dbReference>
<protein>
    <submittedName>
        <fullName evidence="1">Uncharacterized protein</fullName>
    </submittedName>
</protein>
<accession>A0A9P1ICT7</accession>
<sequence length="327" mass="37862">MALRQDLGDLLTTYYVPQHGENEEVEKVEASRAGGDIDMTDGRNDEDVRLVEDRPLHGVTDTPKLIAKPTRDRKLRDEAAKVLLKLKNEPAEQLRLEKYDYYNSRWFNTTQESELELIEYVLLNPNARPSHFAIQSRRLNISDVENLILTSLLAPPQSKGQSLARFAIKCTEELGFKKLWKIVNKLKKENDGMKITDGKVVATLIEDVGFRPKVTHRLSTERLEEYAELEEGLDEHGKRHVQTQITYLNNGYTRMNGTQRTKYIELEQTVKCMNRRVLIAEDRNESVEFEVDDDMTSLRDASPIVEDLIDYLRSEEIIEEEGDEEEY</sequence>
<dbReference type="EMBL" id="CANHGI010000002">
    <property type="protein sequence ID" value="CAI5442700.1"/>
    <property type="molecule type" value="Genomic_DNA"/>
</dbReference>
<organism evidence="1 2">
    <name type="scientific">Caenorhabditis angaria</name>
    <dbReference type="NCBI Taxonomy" id="860376"/>
    <lineage>
        <taxon>Eukaryota</taxon>
        <taxon>Metazoa</taxon>
        <taxon>Ecdysozoa</taxon>
        <taxon>Nematoda</taxon>
        <taxon>Chromadorea</taxon>
        <taxon>Rhabditida</taxon>
        <taxon>Rhabditina</taxon>
        <taxon>Rhabditomorpha</taxon>
        <taxon>Rhabditoidea</taxon>
        <taxon>Rhabditidae</taxon>
        <taxon>Peloderinae</taxon>
        <taxon>Caenorhabditis</taxon>
    </lineage>
</organism>